<evidence type="ECO:0000313" key="1">
    <source>
        <dbReference type="EMBL" id="RFD25394.1"/>
    </source>
</evidence>
<accession>A0A3E1HGN3</accession>
<dbReference type="Pfam" id="PF10041">
    <property type="entry name" value="DUF2277"/>
    <property type="match status" value="1"/>
</dbReference>
<dbReference type="InterPro" id="IPR018735">
    <property type="entry name" value="DUF2277"/>
</dbReference>
<sequence>MYWNSIELHRLQYAATAEEIVVSARRYVPKISGIIHLSTVNAEAFEAAFAEVNVTTTRLRTALLPRRQTPKTMPSLRRLTTG</sequence>
<organism evidence="1 2">
    <name type="scientific">Mycobacterium uberis</name>
    <dbReference type="NCBI Taxonomy" id="2162698"/>
    <lineage>
        <taxon>Bacteria</taxon>
        <taxon>Bacillati</taxon>
        <taxon>Actinomycetota</taxon>
        <taxon>Actinomycetes</taxon>
        <taxon>Mycobacteriales</taxon>
        <taxon>Mycobacteriaceae</taxon>
        <taxon>Mycobacterium</taxon>
    </lineage>
</organism>
<reference evidence="1 2" key="1">
    <citation type="submission" date="2018-07" db="EMBL/GenBank/DDBJ databases">
        <title>Whole genome sequence of Mycobacterium uberis.</title>
        <authorList>
            <person name="Benjak A."/>
        </authorList>
    </citation>
    <scope>NUCLEOTIDE SEQUENCE [LARGE SCALE GENOMIC DNA]</scope>
    <source>
        <strain evidence="1 2">Jura</strain>
    </source>
</reference>
<dbReference type="EMBL" id="QAYL01000015">
    <property type="protein sequence ID" value="RFD25394.1"/>
    <property type="molecule type" value="Genomic_DNA"/>
</dbReference>
<keyword evidence="2" id="KW-1185">Reference proteome</keyword>
<protein>
    <submittedName>
        <fullName evidence="1">DUF2277 domain-containing protein</fullName>
    </submittedName>
</protein>
<comment type="caution">
    <text evidence="1">The sequence shown here is derived from an EMBL/GenBank/DDBJ whole genome shotgun (WGS) entry which is preliminary data.</text>
</comment>
<evidence type="ECO:0000313" key="2">
    <source>
        <dbReference type="Proteomes" id="UP000258522"/>
    </source>
</evidence>
<dbReference type="OrthoDB" id="2720376at2"/>
<dbReference type="Proteomes" id="UP000258522">
    <property type="component" value="Unassembled WGS sequence"/>
</dbReference>
<proteinExistence type="predicted"/>
<gene>
    <name evidence="1" type="ORF">MUBE_09860</name>
</gene>
<name>A0A3E1HGN3_9MYCO</name>
<dbReference type="AlphaFoldDB" id="A0A3E1HGN3"/>